<keyword evidence="7" id="KW-0547">Nucleotide-binding</keyword>
<dbReference type="PANTHER" id="PTHR43047:SF63">
    <property type="entry name" value="HISTIDINE KINASE"/>
    <property type="match status" value="1"/>
</dbReference>
<dbReference type="Pfam" id="PF00512">
    <property type="entry name" value="HisKA"/>
    <property type="match status" value="1"/>
</dbReference>
<evidence type="ECO:0000256" key="7">
    <source>
        <dbReference type="ARBA" id="ARBA00022741"/>
    </source>
</evidence>
<evidence type="ECO:0000256" key="11">
    <source>
        <dbReference type="ARBA" id="ARBA00023012"/>
    </source>
</evidence>
<feature type="transmembrane region" description="Helical" evidence="13">
    <location>
        <begin position="272"/>
        <end position="292"/>
    </location>
</feature>
<dbReference type="Gene3D" id="3.30.565.10">
    <property type="entry name" value="Histidine kinase-like ATPase, C-terminal domain"/>
    <property type="match status" value="1"/>
</dbReference>
<evidence type="ECO:0000256" key="13">
    <source>
        <dbReference type="SAM" id="Phobius"/>
    </source>
</evidence>
<dbReference type="GO" id="GO:0005886">
    <property type="term" value="C:plasma membrane"/>
    <property type="evidence" value="ECO:0007669"/>
    <property type="project" value="TreeGrafter"/>
</dbReference>
<evidence type="ECO:0000256" key="2">
    <source>
        <dbReference type="ARBA" id="ARBA00004370"/>
    </source>
</evidence>
<evidence type="ECO:0000256" key="9">
    <source>
        <dbReference type="ARBA" id="ARBA00022840"/>
    </source>
</evidence>
<evidence type="ECO:0000313" key="16">
    <source>
        <dbReference type="EMBL" id="PHZ84474.1"/>
    </source>
</evidence>
<dbReference type="InterPro" id="IPR036890">
    <property type="entry name" value="HATPase_C_sf"/>
</dbReference>
<dbReference type="GO" id="GO:0009927">
    <property type="term" value="F:histidine phosphotransfer kinase activity"/>
    <property type="evidence" value="ECO:0007669"/>
    <property type="project" value="TreeGrafter"/>
</dbReference>
<evidence type="ECO:0000256" key="12">
    <source>
        <dbReference type="ARBA" id="ARBA00023136"/>
    </source>
</evidence>
<protein>
    <recommendedName>
        <fullName evidence="3">histidine kinase</fullName>
        <ecNumber evidence="3">2.7.13.3</ecNumber>
    </recommendedName>
</protein>
<dbReference type="OrthoDB" id="7313492at2"/>
<keyword evidence="11" id="KW-0902">Two-component regulatory system</keyword>
<name>A0A2G4YQ73_9PROT</name>
<keyword evidence="12 13" id="KW-0472">Membrane</keyword>
<comment type="caution">
    <text evidence="16">The sequence shown here is derived from an EMBL/GenBank/DDBJ whole genome shotgun (WGS) entry which is preliminary data.</text>
</comment>
<evidence type="ECO:0000256" key="3">
    <source>
        <dbReference type="ARBA" id="ARBA00012438"/>
    </source>
</evidence>
<keyword evidence="10 13" id="KW-1133">Transmembrane helix</keyword>
<keyword evidence="4" id="KW-0597">Phosphoprotein</keyword>
<dbReference type="Pfam" id="PF03924">
    <property type="entry name" value="CHASE"/>
    <property type="match status" value="1"/>
</dbReference>
<feature type="transmembrane region" description="Helical" evidence="13">
    <location>
        <begin position="21"/>
        <end position="43"/>
    </location>
</feature>
<dbReference type="SMART" id="SM01079">
    <property type="entry name" value="CHASE"/>
    <property type="match status" value="1"/>
</dbReference>
<dbReference type="GO" id="GO:0005524">
    <property type="term" value="F:ATP binding"/>
    <property type="evidence" value="ECO:0007669"/>
    <property type="project" value="UniProtKB-KW"/>
</dbReference>
<dbReference type="SUPFAM" id="SSF47384">
    <property type="entry name" value="Homodimeric domain of signal transducing histidine kinase"/>
    <property type="match status" value="1"/>
</dbReference>
<evidence type="ECO:0000256" key="1">
    <source>
        <dbReference type="ARBA" id="ARBA00000085"/>
    </source>
</evidence>
<evidence type="ECO:0000256" key="6">
    <source>
        <dbReference type="ARBA" id="ARBA00022692"/>
    </source>
</evidence>
<dbReference type="PROSITE" id="PS50109">
    <property type="entry name" value="HIS_KIN"/>
    <property type="match status" value="1"/>
</dbReference>
<organism evidence="16 17">
    <name type="scientific">Paremcibacter congregatus</name>
    <dbReference type="NCBI Taxonomy" id="2043170"/>
    <lineage>
        <taxon>Bacteria</taxon>
        <taxon>Pseudomonadati</taxon>
        <taxon>Pseudomonadota</taxon>
        <taxon>Alphaproteobacteria</taxon>
        <taxon>Emcibacterales</taxon>
        <taxon>Emcibacteraceae</taxon>
        <taxon>Paremcibacter</taxon>
    </lineage>
</organism>
<accession>A0A2G4YQ73</accession>
<evidence type="ECO:0000313" key="17">
    <source>
        <dbReference type="Proteomes" id="UP000229730"/>
    </source>
</evidence>
<dbReference type="RefSeq" id="WP_099473456.1">
    <property type="nucleotide sequence ID" value="NZ_CP041025.1"/>
</dbReference>
<dbReference type="Proteomes" id="UP000229730">
    <property type="component" value="Unassembled WGS sequence"/>
</dbReference>
<dbReference type="AlphaFoldDB" id="A0A2G4YQ73"/>
<proteinExistence type="predicted"/>
<feature type="domain" description="Histidine kinase" evidence="14">
    <location>
        <begin position="327"/>
        <end position="547"/>
    </location>
</feature>
<keyword evidence="6 13" id="KW-0812">Transmembrane</keyword>
<reference evidence="16 17" key="1">
    <citation type="submission" date="2017-10" db="EMBL/GenBank/DDBJ databases">
        <title>Frigbacter circumglobatus gen. nov. sp. nov., isolated from sediment cultured in situ.</title>
        <authorList>
            <person name="Zhao Z."/>
        </authorList>
    </citation>
    <scope>NUCLEOTIDE SEQUENCE [LARGE SCALE GENOMIC DNA]</scope>
    <source>
        <strain evidence="16 17">ZYL</strain>
    </source>
</reference>
<dbReference type="InterPro" id="IPR003661">
    <property type="entry name" value="HisK_dim/P_dom"/>
</dbReference>
<dbReference type="PROSITE" id="PS50839">
    <property type="entry name" value="CHASE"/>
    <property type="match status" value="1"/>
</dbReference>
<dbReference type="InterPro" id="IPR003594">
    <property type="entry name" value="HATPase_dom"/>
</dbReference>
<keyword evidence="17" id="KW-1185">Reference proteome</keyword>
<dbReference type="Pfam" id="PF02518">
    <property type="entry name" value="HATPase_c"/>
    <property type="match status" value="1"/>
</dbReference>
<comment type="catalytic activity">
    <reaction evidence="1">
        <text>ATP + protein L-histidine = ADP + protein N-phospho-L-histidine.</text>
        <dbReference type="EC" id="2.7.13.3"/>
    </reaction>
</comment>
<evidence type="ECO:0000256" key="4">
    <source>
        <dbReference type="ARBA" id="ARBA00022553"/>
    </source>
</evidence>
<dbReference type="Gene3D" id="3.30.450.350">
    <property type="entry name" value="CHASE domain"/>
    <property type="match status" value="1"/>
</dbReference>
<dbReference type="FunFam" id="1.10.287.130:FF:000038">
    <property type="entry name" value="Sensory transduction histidine kinase"/>
    <property type="match status" value="1"/>
</dbReference>
<dbReference type="InterPro" id="IPR004358">
    <property type="entry name" value="Sig_transdc_His_kin-like_C"/>
</dbReference>
<keyword evidence="9" id="KW-0067">ATP-binding</keyword>
<dbReference type="FunCoup" id="A0A2G4YQ73">
    <property type="interactions" value="175"/>
</dbReference>
<dbReference type="InterPro" id="IPR006189">
    <property type="entry name" value="CHASE_dom"/>
</dbReference>
<dbReference type="EC" id="2.7.13.3" evidence="3"/>
<dbReference type="InParanoid" id="A0A2G4YQ73"/>
<gene>
    <name evidence="16" type="ORF">CRD36_11745</name>
</gene>
<dbReference type="SUPFAM" id="SSF55874">
    <property type="entry name" value="ATPase domain of HSP90 chaperone/DNA topoisomerase II/histidine kinase"/>
    <property type="match status" value="1"/>
</dbReference>
<comment type="subcellular location">
    <subcellularLocation>
        <location evidence="2">Membrane</location>
    </subcellularLocation>
</comment>
<evidence type="ECO:0000256" key="8">
    <source>
        <dbReference type="ARBA" id="ARBA00022777"/>
    </source>
</evidence>
<evidence type="ECO:0000256" key="5">
    <source>
        <dbReference type="ARBA" id="ARBA00022679"/>
    </source>
</evidence>
<dbReference type="InterPro" id="IPR036097">
    <property type="entry name" value="HisK_dim/P_sf"/>
</dbReference>
<dbReference type="SMART" id="SM00387">
    <property type="entry name" value="HATPase_c"/>
    <property type="match status" value="1"/>
</dbReference>
<dbReference type="CDD" id="cd16922">
    <property type="entry name" value="HATPase_EvgS-ArcB-TorS-like"/>
    <property type="match status" value="1"/>
</dbReference>
<keyword evidence="8" id="KW-0418">Kinase</keyword>
<dbReference type="Gene3D" id="1.10.287.130">
    <property type="match status" value="1"/>
</dbReference>
<evidence type="ECO:0000256" key="10">
    <source>
        <dbReference type="ARBA" id="ARBA00022989"/>
    </source>
</evidence>
<dbReference type="SMART" id="SM00388">
    <property type="entry name" value="HisKA"/>
    <property type="match status" value="1"/>
</dbReference>
<evidence type="ECO:0000259" key="15">
    <source>
        <dbReference type="PROSITE" id="PS50839"/>
    </source>
</evidence>
<dbReference type="CDD" id="cd00082">
    <property type="entry name" value="HisKA"/>
    <property type="match status" value="1"/>
</dbReference>
<sequence>MTKTSVGRLSRYLEQLDFRQNWLLLSVGMCFIVIILSFSYVVANEERQRINQSTRLEAFNTLMMVRSDFERELNKNLYQLGAVVAYVAMNPEIVEDEFDQFSQNLFHQKSQIKSLGLAPDMVVKYVYPRAGNEAALGLDYRKEETQRDLAFLAKSTGDQVIAGPLRSVQGGYVFIARAPVIVAEGANEGKFWGLVSILIDAEKMLKAVKAHDATFDISLRGKDGKGRSGDVFYGTPDAFNGENVELSVVVPGGSWRIAAVPHAPPEILPREIIFIAAVALFLCFGVLVLMLLRLRYSKVQQEITKKLGLALLEAEKANRAKSEFLANMSHELRTPLNAIIGFSDLIGGTYFESNSEKIAEYAKDINHSGHHLLAIINDILDLSKVETGNYNITLETVYIQDVADQTLRLLSKAIVKGGLEINNYLPDDLPPFRSDERMVRQVLLNLLSNAVKFTPEGGTVTVTGNVSPEGMVEICVTDTGIGMSEEDLKVAMQTFGQTDSYLVRSQEGTGLGLPLTQAFVELLGGDFRLESEFGVGTVARFSFPLEQEKQTVEIQAGYA</sequence>
<feature type="domain" description="CHASE" evidence="15">
    <location>
        <begin position="119"/>
        <end position="258"/>
    </location>
</feature>
<keyword evidence="5" id="KW-0808">Transferase</keyword>
<dbReference type="PANTHER" id="PTHR43047">
    <property type="entry name" value="TWO-COMPONENT HISTIDINE PROTEIN KINASE"/>
    <property type="match status" value="1"/>
</dbReference>
<evidence type="ECO:0000259" key="14">
    <source>
        <dbReference type="PROSITE" id="PS50109"/>
    </source>
</evidence>
<dbReference type="EMBL" id="PDEM01000024">
    <property type="protein sequence ID" value="PHZ84474.1"/>
    <property type="molecule type" value="Genomic_DNA"/>
</dbReference>
<dbReference type="GO" id="GO:0000155">
    <property type="term" value="F:phosphorelay sensor kinase activity"/>
    <property type="evidence" value="ECO:0007669"/>
    <property type="project" value="InterPro"/>
</dbReference>
<dbReference type="InterPro" id="IPR042240">
    <property type="entry name" value="CHASE_sf"/>
</dbReference>
<dbReference type="InterPro" id="IPR005467">
    <property type="entry name" value="His_kinase_dom"/>
</dbReference>
<dbReference type="PRINTS" id="PR00344">
    <property type="entry name" value="BCTRLSENSOR"/>
</dbReference>